<proteinExistence type="inferred from homology"/>
<feature type="active site" description="Proton donor" evidence="4">
    <location>
        <position position="38"/>
    </location>
</feature>
<gene>
    <name evidence="9" type="ORF">FOMPIDRAFT_1053183</name>
</gene>
<evidence type="ECO:0000256" key="1">
    <source>
        <dbReference type="ARBA" id="ARBA00007905"/>
    </source>
</evidence>
<accession>S8DVB1</accession>
<dbReference type="InParanoid" id="S8DVB1"/>
<comment type="similarity">
    <text evidence="1">Belongs to the aldo/keto reductase family.</text>
</comment>
<protein>
    <recommendedName>
        <fullName evidence="8">NADP-dependent oxidoreductase domain-containing protein</fullName>
    </recommendedName>
</protein>
<feature type="domain" description="NADP-dependent oxidoreductase" evidence="8">
    <location>
        <begin position="10"/>
        <end position="249"/>
    </location>
</feature>
<evidence type="ECO:0000313" key="10">
    <source>
        <dbReference type="Proteomes" id="UP000015241"/>
    </source>
</evidence>
<dbReference type="Proteomes" id="UP000015241">
    <property type="component" value="Unassembled WGS sequence"/>
</dbReference>
<feature type="transmembrane region" description="Helical" evidence="7">
    <location>
        <begin position="265"/>
        <end position="290"/>
    </location>
</feature>
<keyword evidence="2" id="KW-0521">NADP</keyword>
<evidence type="ECO:0000313" key="9">
    <source>
        <dbReference type="EMBL" id="EPS96537.1"/>
    </source>
</evidence>
<dbReference type="InterPro" id="IPR036812">
    <property type="entry name" value="NAD(P)_OxRdtase_dom_sf"/>
</dbReference>
<keyword evidence="10" id="KW-1185">Reference proteome</keyword>
<evidence type="ECO:0000256" key="6">
    <source>
        <dbReference type="PIRSR" id="PIRSR000097-3"/>
    </source>
</evidence>
<dbReference type="STRING" id="743788.S8DVB1"/>
<dbReference type="InterPro" id="IPR023210">
    <property type="entry name" value="NADP_OxRdtase_dom"/>
</dbReference>
<name>S8DVB1_FOMSC</name>
<dbReference type="PRINTS" id="PR00069">
    <property type="entry name" value="ALDKETRDTASE"/>
</dbReference>
<dbReference type="CDD" id="cd19120">
    <property type="entry name" value="AKR_AKR3C2-3"/>
    <property type="match status" value="1"/>
</dbReference>
<evidence type="ECO:0000256" key="2">
    <source>
        <dbReference type="ARBA" id="ARBA00022857"/>
    </source>
</evidence>
<dbReference type="PROSITE" id="PS00062">
    <property type="entry name" value="ALDOKETO_REDUCTASE_2"/>
    <property type="match status" value="1"/>
</dbReference>
<evidence type="ECO:0000256" key="3">
    <source>
        <dbReference type="ARBA" id="ARBA00023002"/>
    </source>
</evidence>
<keyword evidence="7" id="KW-0812">Transmembrane</keyword>
<dbReference type="GO" id="GO:0016652">
    <property type="term" value="F:oxidoreductase activity, acting on NAD(P)H as acceptor"/>
    <property type="evidence" value="ECO:0007669"/>
    <property type="project" value="InterPro"/>
</dbReference>
<dbReference type="OrthoDB" id="416253at2759"/>
<sequence>MPTIAFGTGSKWKGQDVTDYVAEAIEAGFSHIDTAQYYRNEDSVGAAIRQAGLNRSELFVTTKWSGLTSIRDAIDSSLAQLDLKQVDLYLVHNPMFIKDLERDWHEFERIKEEGLSKSIGVSNFDVNLLRSLVKTAHIKPAVNQILLHPYNYADNRELLAFCAEHGIVVEAYSSLTPITRYPGGPVDKALQGPAKRLGASPVQILLSWVKAKSVVIVTTSSSREHMEQYLAVGDLPDLTDDEIAAIDAAGAKGPRSLSWWFRTDVLCISLLFFQLLCLLLLLYTCGWLYIPFLE</sequence>
<dbReference type="PANTHER" id="PTHR43827">
    <property type="entry name" value="2,5-DIKETO-D-GLUCONIC ACID REDUCTASE"/>
    <property type="match status" value="1"/>
</dbReference>
<dbReference type="InterPro" id="IPR020471">
    <property type="entry name" value="AKR"/>
</dbReference>
<dbReference type="eggNOG" id="KOG1577">
    <property type="taxonomic scope" value="Eukaryota"/>
</dbReference>
<dbReference type="SUPFAM" id="SSF51430">
    <property type="entry name" value="NAD(P)-linked oxidoreductase"/>
    <property type="match status" value="1"/>
</dbReference>
<evidence type="ECO:0000259" key="8">
    <source>
        <dbReference type="Pfam" id="PF00248"/>
    </source>
</evidence>
<dbReference type="GO" id="GO:0016616">
    <property type="term" value="F:oxidoreductase activity, acting on the CH-OH group of donors, NAD or NADP as acceptor"/>
    <property type="evidence" value="ECO:0007669"/>
    <property type="project" value="UniProtKB-ARBA"/>
</dbReference>
<dbReference type="PIRSF" id="PIRSF000097">
    <property type="entry name" value="AKR"/>
    <property type="match status" value="1"/>
</dbReference>
<dbReference type="InterPro" id="IPR018170">
    <property type="entry name" value="Aldo/ket_reductase_CS"/>
</dbReference>
<dbReference type="Gene3D" id="3.20.20.100">
    <property type="entry name" value="NADP-dependent oxidoreductase domain"/>
    <property type="match status" value="1"/>
</dbReference>
<dbReference type="HOGENOM" id="CLU_023205_0_3_1"/>
<keyword evidence="3" id="KW-0560">Oxidoreductase</keyword>
<feature type="site" description="Lowers pKa of active site Tyr" evidence="6">
    <location>
        <position position="63"/>
    </location>
</feature>
<dbReference type="Pfam" id="PF00248">
    <property type="entry name" value="Aldo_ket_red"/>
    <property type="match status" value="1"/>
</dbReference>
<reference evidence="9 10" key="1">
    <citation type="journal article" date="2012" name="Science">
        <title>The Paleozoic origin of enzymatic lignin decomposition reconstructed from 31 fungal genomes.</title>
        <authorList>
            <person name="Floudas D."/>
            <person name="Binder M."/>
            <person name="Riley R."/>
            <person name="Barry K."/>
            <person name="Blanchette R.A."/>
            <person name="Henrissat B."/>
            <person name="Martinez A.T."/>
            <person name="Otillar R."/>
            <person name="Spatafora J.W."/>
            <person name="Yadav J.S."/>
            <person name="Aerts A."/>
            <person name="Benoit I."/>
            <person name="Boyd A."/>
            <person name="Carlson A."/>
            <person name="Copeland A."/>
            <person name="Coutinho P.M."/>
            <person name="de Vries R.P."/>
            <person name="Ferreira P."/>
            <person name="Findley K."/>
            <person name="Foster B."/>
            <person name="Gaskell J."/>
            <person name="Glotzer D."/>
            <person name="Gorecki P."/>
            <person name="Heitman J."/>
            <person name="Hesse C."/>
            <person name="Hori C."/>
            <person name="Igarashi K."/>
            <person name="Jurgens J.A."/>
            <person name="Kallen N."/>
            <person name="Kersten P."/>
            <person name="Kohler A."/>
            <person name="Kuees U."/>
            <person name="Kumar T.K.A."/>
            <person name="Kuo A."/>
            <person name="LaButti K."/>
            <person name="Larrondo L.F."/>
            <person name="Lindquist E."/>
            <person name="Ling A."/>
            <person name="Lombard V."/>
            <person name="Lucas S."/>
            <person name="Lundell T."/>
            <person name="Martin R."/>
            <person name="McLaughlin D.J."/>
            <person name="Morgenstern I."/>
            <person name="Morin E."/>
            <person name="Murat C."/>
            <person name="Nagy L.G."/>
            <person name="Nolan M."/>
            <person name="Ohm R.A."/>
            <person name="Patyshakuliyeva A."/>
            <person name="Rokas A."/>
            <person name="Ruiz-Duenas F.J."/>
            <person name="Sabat G."/>
            <person name="Salamov A."/>
            <person name="Samejima M."/>
            <person name="Schmutz J."/>
            <person name="Slot J.C."/>
            <person name="St John F."/>
            <person name="Stenlid J."/>
            <person name="Sun H."/>
            <person name="Sun S."/>
            <person name="Syed K."/>
            <person name="Tsang A."/>
            <person name="Wiebenga A."/>
            <person name="Young D."/>
            <person name="Pisabarro A."/>
            <person name="Eastwood D.C."/>
            <person name="Martin F."/>
            <person name="Cullen D."/>
            <person name="Grigoriev I.V."/>
            <person name="Hibbett D.S."/>
        </authorList>
    </citation>
    <scope>NUCLEOTIDE SEQUENCE</scope>
    <source>
        <strain evidence="10">FP-58527</strain>
    </source>
</reference>
<keyword evidence="7" id="KW-1133">Transmembrane helix</keyword>
<evidence type="ECO:0000256" key="7">
    <source>
        <dbReference type="SAM" id="Phobius"/>
    </source>
</evidence>
<feature type="binding site" evidence="5">
    <location>
        <position position="92"/>
    </location>
    <ligand>
        <name>substrate</name>
    </ligand>
</feature>
<dbReference type="AlphaFoldDB" id="S8DVB1"/>
<dbReference type="EMBL" id="KE504187">
    <property type="protein sequence ID" value="EPS96537.1"/>
    <property type="molecule type" value="Genomic_DNA"/>
</dbReference>
<dbReference type="PANTHER" id="PTHR43827:SF3">
    <property type="entry name" value="NADP-DEPENDENT OXIDOREDUCTASE DOMAIN-CONTAINING PROTEIN"/>
    <property type="match status" value="1"/>
</dbReference>
<keyword evidence="7" id="KW-0472">Membrane</keyword>
<organism evidence="9 10">
    <name type="scientific">Fomitopsis schrenkii</name>
    <name type="common">Brown rot fungus</name>
    <dbReference type="NCBI Taxonomy" id="2126942"/>
    <lineage>
        <taxon>Eukaryota</taxon>
        <taxon>Fungi</taxon>
        <taxon>Dikarya</taxon>
        <taxon>Basidiomycota</taxon>
        <taxon>Agaricomycotina</taxon>
        <taxon>Agaricomycetes</taxon>
        <taxon>Polyporales</taxon>
        <taxon>Fomitopsis</taxon>
    </lineage>
</organism>
<evidence type="ECO:0000256" key="5">
    <source>
        <dbReference type="PIRSR" id="PIRSR000097-2"/>
    </source>
</evidence>
<evidence type="ECO:0000256" key="4">
    <source>
        <dbReference type="PIRSR" id="PIRSR000097-1"/>
    </source>
</evidence>
<dbReference type="InterPro" id="IPR044494">
    <property type="entry name" value="AKR3C2/3"/>
</dbReference>